<reference evidence="1" key="1">
    <citation type="submission" date="2023-02" db="EMBL/GenBank/DDBJ databases">
        <title>A novel hydrolase synthesized by Rhodococcus erythropolis HQ is responsible for the detoxification of Zearalenone.</title>
        <authorList>
            <person name="Hu J."/>
            <person name="Xu J."/>
        </authorList>
    </citation>
    <scope>NUCLEOTIDE SEQUENCE</scope>
    <source>
        <strain evidence="1">HQ</strain>
    </source>
</reference>
<comment type="caution">
    <text evidence="1">The sequence shown here is derived from an EMBL/GenBank/DDBJ whole genome shotgun (WGS) entry which is preliminary data.</text>
</comment>
<proteinExistence type="predicted"/>
<dbReference type="EMBL" id="JARDXE010000014">
    <property type="protein sequence ID" value="MDE8647637.1"/>
    <property type="molecule type" value="Genomic_DNA"/>
</dbReference>
<dbReference type="RefSeq" id="WP_275232199.1">
    <property type="nucleotide sequence ID" value="NZ_JARDXE010000014.1"/>
</dbReference>
<gene>
    <name evidence="1" type="ORF">PXH69_21920</name>
</gene>
<dbReference type="AlphaFoldDB" id="A0AAW6LR22"/>
<evidence type="ECO:0000313" key="1">
    <source>
        <dbReference type="EMBL" id="MDE8647637.1"/>
    </source>
</evidence>
<name>A0AAW6LR22_RHOSG</name>
<evidence type="ECO:0000313" key="2">
    <source>
        <dbReference type="Proteomes" id="UP001217325"/>
    </source>
</evidence>
<dbReference type="Proteomes" id="UP001217325">
    <property type="component" value="Unassembled WGS sequence"/>
</dbReference>
<accession>A0AAW6LR22</accession>
<protein>
    <recommendedName>
        <fullName evidence="3">Oxidoreductase</fullName>
    </recommendedName>
</protein>
<evidence type="ECO:0008006" key="3">
    <source>
        <dbReference type="Google" id="ProtNLM"/>
    </source>
</evidence>
<organism evidence="1 2">
    <name type="scientific">Rhodococcus qingshengii</name>
    <dbReference type="NCBI Taxonomy" id="334542"/>
    <lineage>
        <taxon>Bacteria</taxon>
        <taxon>Bacillati</taxon>
        <taxon>Actinomycetota</taxon>
        <taxon>Actinomycetes</taxon>
        <taxon>Mycobacteriales</taxon>
        <taxon>Nocardiaceae</taxon>
        <taxon>Rhodococcus</taxon>
        <taxon>Rhodococcus erythropolis group</taxon>
    </lineage>
</organism>
<sequence length="84" mass="9864">MANHDNRIQLPIGTRIFRKGERYPEARWEGTATITEVVRQCTDDTWEYRVRDDNGDTRVVNIVGIPVSEETRKFFDDYARGMLD</sequence>